<feature type="compositionally biased region" description="Basic and acidic residues" evidence="1">
    <location>
        <begin position="20"/>
        <end position="33"/>
    </location>
</feature>
<evidence type="ECO:0000256" key="1">
    <source>
        <dbReference type="SAM" id="MobiDB-lite"/>
    </source>
</evidence>
<dbReference type="InterPro" id="IPR058276">
    <property type="entry name" value="DUF7970"/>
</dbReference>
<comment type="caution">
    <text evidence="2">The sequence shown here is derived from an EMBL/GenBank/DDBJ whole genome shotgun (WGS) entry which is preliminary data.</text>
</comment>
<feature type="compositionally biased region" description="Basic and acidic residues" evidence="1">
    <location>
        <begin position="71"/>
        <end position="81"/>
    </location>
</feature>
<name>A0A151A9P5_9EURY</name>
<evidence type="ECO:0000313" key="2">
    <source>
        <dbReference type="EMBL" id="KYH24428.1"/>
    </source>
</evidence>
<organism evidence="2 3">
    <name type="scientific">Halalkalicoccus paucihalophilus</name>
    <dbReference type="NCBI Taxonomy" id="1008153"/>
    <lineage>
        <taxon>Archaea</taxon>
        <taxon>Methanobacteriati</taxon>
        <taxon>Methanobacteriota</taxon>
        <taxon>Stenosarchaea group</taxon>
        <taxon>Halobacteria</taxon>
        <taxon>Halobacteriales</taxon>
        <taxon>Halococcaceae</taxon>
        <taxon>Halalkalicoccus</taxon>
    </lineage>
</organism>
<gene>
    <name evidence="2" type="ORF">HAPAU_34110</name>
</gene>
<dbReference type="Proteomes" id="UP000075321">
    <property type="component" value="Unassembled WGS sequence"/>
</dbReference>
<dbReference type="AlphaFoldDB" id="A0A151A9P5"/>
<protein>
    <submittedName>
        <fullName evidence="2">Uncharacterized protein</fullName>
    </submittedName>
</protein>
<evidence type="ECO:0000313" key="3">
    <source>
        <dbReference type="Proteomes" id="UP000075321"/>
    </source>
</evidence>
<proteinExistence type="predicted"/>
<reference evidence="2 3" key="1">
    <citation type="submission" date="2016-02" db="EMBL/GenBank/DDBJ databases">
        <title>Genome sequence of Halalkalicoccus paucihalophilus DSM 24557.</title>
        <authorList>
            <person name="Poehlein A."/>
            <person name="Daniel R."/>
        </authorList>
    </citation>
    <scope>NUCLEOTIDE SEQUENCE [LARGE SCALE GENOMIC DNA]</scope>
    <source>
        <strain evidence="2 3">DSM 24557</strain>
    </source>
</reference>
<dbReference type="EMBL" id="LTAZ01000013">
    <property type="protein sequence ID" value="KYH24428.1"/>
    <property type="molecule type" value="Genomic_DNA"/>
</dbReference>
<dbReference type="RefSeq" id="WP_066384903.1">
    <property type="nucleotide sequence ID" value="NZ_LTAZ01000013.1"/>
</dbReference>
<dbReference type="PATRIC" id="fig|1008153.3.peg.3592"/>
<accession>A0A151A9P5</accession>
<keyword evidence="3" id="KW-1185">Reference proteome</keyword>
<sequence length="145" mass="16313">MTGMKQGAGENPFAEDSDTDKEQSPTVDDKPDSETQLMDVDTENPGIVRSEGTTRSESGDSSQPMQIPYKFRRDGVQDGRNRVPLFLHSDTKSAERDALREFEEQFDSNVSLTDLREALVMTGLDHLDEVKTQLEDWGYGMTFDD</sequence>
<dbReference type="Pfam" id="PF25925">
    <property type="entry name" value="DUF7970"/>
    <property type="match status" value="1"/>
</dbReference>
<dbReference type="OrthoDB" id="205962at2157"/>
<feature type="region of interest" description="Disordered" evidence="1">
    <location>
        <begin position="1"/>
        <end position="85"/>
    </location>
</feature>